<sequence length="90" mass="9622">MVRSDATDELVNVIVLWLTAGPFATEVLSARACIVSHDETALSGGPSLAHRSRASWRAHGLPGSPFQTHEFILRAVASAHIGTVIWFPGC</sequence>
<gene>
    <name evidence="1" type="ORF">CIT26_25340</name>
</gene>
<dbReference type="Proteomes" id="UP000216442">
    <property type="component" value="Unassembled WGS sequence"/>
</dbReference>
<reference evidence="1 2" key="1">
    <citation type="submission" date="2017-08" db="EMBL/GenBank/DDBJ databases">
        <title>Mesorhizobium wenxinae sp. nov., a novel rhizobial species isolated from root nodules of chickpea (Cicer arietinum L.).</title>
        <authorList>
            <person name="Zhang J."/>
        </authorList>
    </citation>
    <scope>NUCLEOTIDE SEQUENCE [LARGE SCALE GENOMIC DNA]</scope>
    <source>
        <strain evidence="1 2">SDW018</strain>
    </source>
</reference>
<dbReference type="EMBL" id="NPKJ01000066">
    <property type="protein sequence ID" value="PAQ06472.1"/>
    <property type="molecule type" value="Genomic_DNA"/>
</dbReference>
<comment type="caution">
    <text evidence="1">The sequence shown here is derived from an EMBL/GenBank/DDBJ whole genome shotgun (WGS) entry which is preliminary data.</text>
</comment>
<keyword evidence="2" id="KW-1185">Reference proteome</keyword>
<dbReference type="AlphaFoldDB" id="A0A271LEC9"/>
<evidence type="ECO:0000313" key="1">
    <source>
        <dbReference type="EMBL" id="PAQ06472.1"/>
    </source>
</evidence>
<accession>A0A271LEC9</accession>
<name>A0A271LEC9_9HYPH</name>
<organism evidence="1 2">
    <name type="scientific">Mesorhizobium temperatum</name>
    <dbReference type="NCBI Taxonomy" id="241416"/>
    <lineage>
        <taxon>Bacteria</taxon>
        <taxon>Pseudomonadati</taxon>
        <taxon>Pseudomonadota</taxon>
        <taxon>Alphaproteobacteria</taxon>
        <taxon>Hyphomicrobiales</taxon>
        <taxon>Phyllobacteriaceae</taxon>
        <taxon>Mesorhizobium</taxon>
    </lineage>
</organism>
<proteinExistence type="predicted"/>
<protein>
    <submittedName>
        <fullName evidence="1">Uncharacterized protein</fullName>
    </submittedName>
</protein>
<evidence type="ECO:0000313" key="2">
    <source>
        <dbReference type="Proteomes" id="UP000216442"/>
    </source>
</evidence>